<dbReference type="CDD" id="cd06852">
    <property type="entry name" value="GT_MraY"/>
    <property type="match status" value="1"/>
</dbReference>
<dbReference type="GO" id="GO:0016740">
    <property type="term" value="F:transferase activity"/>
    <property type="evidence" value="ECO:0007669"/>
    <property type="project" value="UniProtKB-KW"/>
</dbReference>
<sequence length="295" mass="32820">MEAYFIGLSFVLAAILYPLFIRMLKIKNIGQYIREEGPDLHNYKTGTPTAGGILFILISVLFGVILKVPLVFLLSLSLFGLIGFMDDVASIYKKDALGLKAWQKFLLQIIFAFGLVSLESTKPIFGVEVSRTLYNIFWIFVIVGASNAVNLTDGLDGLAGWVFITAILPFGFLKQDIFAIIVAAAVLSFLLYNTRPASIFMGDTGSLALGAFLATFAMHYNAEDALVFTSTIFIVETLSVIIQVSSFKLFNKRLFKMSPIHHHFELLGWKEEKIVGIFAGINLLIALTFIVYKMW</sequence>
<keyword evidence="6 7" id="KW-0472">Membrane</keyword>
<feature type="transmembrane region" description="Helical" evidence="7">
    <location>
        <begin position="52"/>
        <end position="85"/>
    </location>
</feature>
<dbReference type="InterPro" id="IPR003524">
    <property type="entry name" value="PNAcMuramoyl-5peptid_Trfase"/>
</dbReference>
<dbReference type="EC" id="2.7.8.13" evidence="7"/>
<evidence type="ECO:0000256" key="1">
    <source>
        <dbReference type="ARBA" id="ARBA00004141"/>
    </source>
</evidence>
<dbReference type="InterPro" id="IPR018480">
    <property type="entry name" value="PNAcMuramoyl-5peptid_Trfase_CS"/>
</dbReference>
<keyword evidence="4 7" id="KW-0812">Transmembrane</keyword>
<keyword evidence="7" id="KW-1003">Cell membrane</keyword>
<keyword evidence="7" id="KW-0131">Cell cycle</keyword>
<keyword evidence="7" id="KW-0460">Magnesium</keyword>
<name>A0ABX7S4W3_9BACT</name>
<dbReference type="InterPro" id="IPR000715">
    <property type="entry name" value="Glycosyl_transferase_4"/>
</dbReference>
<evidence type="ECO:0000256" key="6">
    <source>
        <dbReference type="ARBA" id="ARBA00023136"/>
    </source>
</evidence>
<comment type="function">
    <text evidence="7">Catalyzes the initial step of the lipid cycle reactions in the biosynthesis of the cell wall peptidoglycan: transfers peptidoglycan precursor phospho-MurNAc-pentapeptide from UDP-MurNAc-pentapeptide onto the lipid carrier undecaprenyl phosphate, yielding undecaprenyl-pyrophosphoryl-MurNAc-pentapeptide, known as lipid I.</text>
</comment>
<reference evidence="8 9" key="1">
    <citation type="submission" date="2021-03" db="EMBL/GenBank/DDBJ databases">
        <title>Thermosipho ferrireducens sp.nov., an anaerobic thermophilic iron-reducing bacterium isolated from a deep-sea hydrothermal sulfide deposits.</title>
        <authorList>
            <person name="Zeng X."/>
            <person name="Chen Y."/>
            <person name="Shao Z."/>
        </authorList>
    </citation>
    <scope>NUCLEOTIDE SEQUENCE [LARGE SCALE GENOMIC DNA]</scope>
    <source>
        <strain evidence="8 9">JL129W03</strain>
    </source>
</reference>
<dbReference type="RefSeq" id="WP_207565863.1">
    <property type="nucleotide sequence ID" value="NZ_CP071446.1"/>
</dbReference>
<keyword evidence="9" id="KW-1185">Reference proteome</keyword>
<comment type="catalytic activity">
    <reaction evidence="7">
        <text>UDP-N-acetyl-alpha-D-muramoyl-L-alanyl-gamma-D-glutamyl-meso-2,6-diaminopimeloyl-D-alanyl-D-alanine + di-trans,octa-cis-undecaprenyl phosphate = di-trans,octa-cis-undecaprenyl diphospho-N-acetyl-alpha-D-muramoyl-L-alanyl-D-glutamyl-meso-2,6-diaminopimeloyl-D-alanyl-D-alanine + UMP</text>
        <dbReference type="Rhea" id="RHEA:28386"/>
        <dbReference type="ChEBI" id="CHEBI:57865"/>
        <dbReference type="ChEBI" id="CHEBI:60392"/>
        <dbReference type="ChEBI" id="CHEBI:61386"/>
        <dbReference type="ChEBI" id="CHEBI:61387"/>
        <dbReference type="EC" id="2.7.8.13"/>
    </reaction>
</comment>
<keyword evidence="7" id="KW-0132">Cell division</keyword>
<accession>A0ABX7S4W3</accession>
<keyword evidence="7" id="KW-0133">Cell shape</keyword>
<keyword evidence="3 7" id="KW-0808">Transferase</keyword>
<feature type="transmembrane region" description="Helical" evidence="7">
    <location>
        <begin position="274"/>
        <end position="292"/>
    </location>
</feature>
<feature type="transmembrane region" description="Helical" evidence="7">
    <location>
        <begin position="105"/>
        <end position="125"/>
    </location>
</feature>
<dbReference type="Pfam" id="PF00953">
    <property type="entry name" value="Glycos_transf_4"/>
    <property type="match status" value="1"/>
</dbReference>
<keyword evidence="7" id="KW-0573">Peptidoglycan synthesis</keyword>
<feature type="transmembrane region" description="Helical" evidence="7">
    <location>
        <begin position="6"/>
        <end position="24"/>
    </location>
</feature>
<evidence type="ECO:0000256" key="5">
    <source>
        <dbReference type="ARBA" id="ARBA00022989"/>
    </source>
</evidence>
<feature type="transmembrane region" description="Helical" evidence="7">
    <location>
        <begin position="226"/>
        <end position="250"/>
    </location>
</feature>
<organism evidence="8 9">
    <name type="scientific">Thermosipho ferrireducens</name>
    <dbReference type="NCBI Taxonomy" id="2571116"/>
    <lineage>
        <taxon>Bacteria</taxon>
        <taxon>Thermotogati</taxon>
        <taxon>Thermotogota</taxon>
        <taxon>Thermotogae</taxon>
        <taxon>Thermotogales</taxon>
        <taxon>Fervidobacteriaceae</taxon>
        <taxon>Thermosipho</taxon>
    </lineage>
</organism>
<evidence type="ECO:0000256" key="4">
    <source>
        <dbReference type="ARBA" id="ARBA00022692"/>
    </source>
</evidence>
<evidence type="ECO:0000256" key="7">
    <source>
        <dbReference type="HAMAP-Rule" id="MF_00038"/>
    </source>
</evidence>
<gene>
    <name evidence="7" type="primary">mraY</name>
    <name evidence="8" type="ORF">JYK00_05140</name>
</gene>
<feature type="transmembrane region" description="Helical" evidence="7">
    <location>
        <begin position="161"/>
        <end position="192"/>
    </location>
</feature>
<comment type="pathway">
    <text evidence="7">Cell wall biogenesis; peptidoglycan biosynthesis.</text>
</comment>
<proteinExistence type="inferred from homology"/>
<dbReference type="Proteomes" id="UP000671862">
    <property type="component" value="Chromosome"/>
</dbReference>
<protein>
    <recommendedName>
        <fullName evidence="7">Phospho-N-acetylmuramoyl-pentapeptide-transferase</fullName>
        <ecNumber evidence="7">2.7.8.13</ecNumber>
    </recommendedName>
    <alternativeName>
        <fullName evidence="7">UDP-MurNAc-pentapeptide phosphotransferase</fullName>
    </alternativeName>
</protein>
<dbReference type="HAMAP" id="MF_00038">
    <property type="entry name" value="MraY"/>
    <property type="match status" value="1"/>
</dbReference>
<comment type="subcellular location">
    <subcellularLocation>
        <location evidence="7">Cell membrane</location>
        <topology evidence="7">Multi-pass membrane protein</topology>
    </subcellularLocation>
    <subcellularLocation>
        <location evidence="1">Membrane</location>
        <topology evidence="1">Multi-pass membrane protein</topology>
    </subcellularLocation>
</comment>
<comment type="similarity">
    <text evidence="2 7">Belongs to the glycosyltransferase 4 family. MraY subfamily.</text>
</comment>
<dbReference type="EMBL" id="CP071446">
    <property type="protein sequence ID" value="QTA37139.1"/>
    <property type="molecule type" value="Genomic_DNA"/>
</dbReference>
<dbReference type="PROSITE" id="PS01348">
    <property type="entry name" value="MRAY_2"/>
    <property type="match status" value="1"/>
</dbReference>
<evidence type="ECO:0000313" key="8">
    <source>
        <dbReference type="EMBL" id="QTA37139.1"/>
    </source>
</evidence>
<evidence type="ECO:0000313" key="9">
    <source>
        <dbReference type="Proteomes" id="UP000671862"/>
    </source>
</evidence>
<keyword evidence="7" id="KW-0479">Metal-binding</keyword>
<evidence type="ECO:0000256" key="3">
    <source>
        <dbReference type="ARBA" id="ARBA00022679"/>
    </source>
</evidence>
<dbReference type="PANTHER" id="PTHR22926:SF5">
    <property type="entry name" value="PHOSPHO-N-ACETYLMURAMOYL-PENTAPEPTIDE-TRANSFERASE HOMOLOG"/>
    <property type="match status" value="1"/>
</dbReference>
<comment type="cofactor">
    <cofactor evidence="7">
        <name>Mg(2+)</name>
        <dbReference type="ChEBI" id="CHEBI:18420"/>
    </cofactor>
</comment>
<feature type="transmembrane region" description="Helical" evidence="7">
    <location>
        <begin position="132"/>
        <end position="149"/>
    </location>
</feature>
<dbReference type="PANTHER" id="PTHR22926">
    <property type="entry name" value="PHOSPHO-N-ACETYLMURAMOYL-PENTAPEPTIDE-TRANSFERASE"/>
    <property type="match status" value="1"/>
</dbReference>
<feature type="transmembrane region" description="Helical" evidence="7">
    <location>
        <begin position="199"/>
        <end position="220"/>
    </location>
</feature>
<evidence type="ECO:0000256" key="2">
    <source>
        <dbReference type="ARBA" id="ARBA00005583"/>
    </source>
</evidence>
<dbReference type="PROSITE" id="PS01347">
    <property type="entry name" value="MRAY_1"/>
    <property type="match status" value="1"/>
</dbReference>
<keyword evidence="7" id="KW-0961">Cell wall biogenesis/degradation</keyword>
<keyword evidence="5 7" id="KW-1133">Transmembrane helix</keyword>